<reference evidence="5 6" key="1">
    <citation type="submission" date="2016-07" db="EMBL/GenBank/DDBJ databases">
        <title>Pervasive Adenine N6-methylation of Active Genes in Fungi.</title>
        <authorList>
            <consortium name="DOE Joint Genome Institute"/>
            <person name="Mondo S.J."/>
            <person name="Dannebaum R.O."/>
            <person name="Kuo R.C."/>
            <person name="Labutti K."/>
            <person name="Haridas S."/>
            <person name="Kuo A."/>
            <person name="Salamov A."/>
            <person name="Ahrendt S.R."/>
            <person name="Lipzen A."/>
            <person name="Sullivan W."/>
            <person name="Andreopoulos W.B."/>
            <person name="Clum A."/>
            <person name="Lindquist E."/>
            <person name="Daum C."/>
            <person name="Ramamoorthy G.K."/>
            <person name="Gryganskyi A."/>
            <person name="Culley D."/>
            <person name="Magnuson J.K."/>
            <person name="James T.Y."/>
            <person name="O'Malley M.A."/>
            <person name="Stajich J.E."/>
            <person name="Spatafora J.W."/>
            <person name="Visel A."/>
            <person name="Grigoriev I.V."/>
        </authorList>
    </citation>
    <scope>NUCLEOTIDE SEQUENCE [LARGE SCALE GENOMIC DNA]</scope>
    <source>
        <strain evidence="5 6">NRRL 3301</strain>
    </source>
</reference>
<feature type="domain" description="CID" evidence="4">
    <location>
        <begin position="35"/>
        <end position="178"/>
    </location>
</feature>
<dbReference type="InterPro" id="IPR001878">
    <property type="entry name" value="Znf_CCHC"/>
</dbReference>
<dbReference type="OrthoDB" id="21470at2759"/>
<keyword evidence="1" id="KW-0479">Metal-binding</keyword>
<dbReference type="GO" id="GO:0006874">
    <property type="term" value="P:intracellular calcium ion homeostasis"/>
    <property type="evidence" value="ECO:0007669"/>
    <property type="project" value="TreeGrafter"/>
</dbReference>
<name>A0A1X2GHH5_9FUNG</name>
<dbReference type="GO" id="GO:0008270">
    <property type="term" value="F:zinc ion binding"/>
    <property type="evidence" value="ECO:0007669"/>
    <property type="project" value="UniProtKB-KW"/>
</dbReference>
<dbReference type="PROSITE" id="PS50158">
    <property type="entry name" value="ZF_CCHC"/>
    <property type="match status" value="1"/>
</dbReference>
<dbReference type="PANTHER" id="PTHR12323">
    <property type="entry name" value="SR-RELATED CTD ASSOCIATED FACTOR 6"/>
    <property type="match status" value="1"/>
</dbReference>
<dbReference type="PANTHER" id="PTHR12323:SF0">
    <property type="entry name" value="CALCIUM HOMEOSTASIS ENDOPLASMIC RETICULUM PROTEIN"/>
    <property type="match status" value="1"/>
</dbReference>
<dbReference type="EMBL" id="MCGT01000014">
    <property type="protein sequence ID" value="ORX53940.1"/>
    <property type="molecule type" value="Genomic_DNA"/>
</dbReference>
<evidence type="ECO:0000259" key="3">
    <source>
        <dbReference type="PROSITE" id="PS50158"/>
    </source>
</evidence>
<proteinExistence type="predicted"/>
<comment type="caution">
    <text evidence="5">The sequence shown here is derived from an EMBL/GenBank/DDBJ whole genome shotgun (WGS) entry which is preliminary data.</text>
</comment>
<dbReference type="STRING" id="101127.A0A1X2GHH5"/>
<evidence type="ECO:0000313" key="6">
    <source>
        <dbReference type="Proteomes" id="UP000242146"/>
    </source>
</evidence>
<feature type="domain" description="CCHC-type" evidence="3">
    <location>
        <begin position="370"/>
        <end position="385"/>
    </location>
</feature>
<keyword evidence="1" id="KW-0863">Zinc-finger</keyword>
<evidence type="ECO:0000256" key="1">
    <source>
        <dbReference type="PROSITE-ProRule" id="PRU00047"/>
    </source>
</evidence>
<dbReference type="Pfam" id="PF04818">
    <property type="entry name" value="CID"/>
    <property type="match status" value="1"/>
</dbReference>
<dbReference type="GO" id="GO:0048471">
    <property type="term" value="C:perinuclear region of cytoplasm"/>
    <property type="evidence" value="ECO:0007669"/>
    <property type="project" value="TreeGrafter"/>
</dbReference>
<feature type="region of interest" description="Disordered" evidence="2">
    <location>
        <begin position="264"/>
        <end position="316"/>
    </location>
</feature>
<dbReference type="Proteomes" id="UP000242146">
    <property type="component" value="Unassembled WGS sequence"/>
</dbReference>
<organism evidence="5 6">
    <name type="scientific">Hesseltinella vesiculosa</name>
    <dbReference type="NCBI Taxonomy" id="101127"/>
    <lineage>
        <taxon>Eukaryota</taxon>
        <taxon>Fungi</taxon>
        <taxon>Fungi incertae sedis</taxon>
        <taxon>Mucoromycota</taxon>
        <taxon>Mucoromycotina</taxon>
        <taxon>Mucoromycetes</taxon>
        <taxon>Mucorales</taxon>
        <taxon>Cunninghamellaceae</taxon>
        <taxon>Hesseltinella</taxon>
    </lineage>
</organism>
<sequence>MSVRYQTGPRPPPPQRSTTPIRPKPTLHDLRKAYNDRLRINSLESLLEAIMDDAVEEDVQDARGWILDHCTTPDLLDTVVEYVVNVAETTSQCSRRLPLLYVLDDVLVYAHQRKLDPWIKETTLRHIPELLYLIYEATSSDRERHLSKTEKVLRDWERDLIFDKGLIDELLVYMRHPPAIDMHRPCSLLPPGVLVASIKSRQPPYSPITPVSLHGPLPFVTETDLAAAVDEFYAGGWQGDKEPDSNGGWEKGYLDGFYNQLKRNMQAIPPPKPRNRSRSRSPSPRRGPPGRQRSPNSRFPRQRPPSPPNAGLSNNAAAFFSTTGDSKHMGLGMGASEQANDAFDDFRKRTSYTYSQDMRSRDRESTSGPKCFKCNQYGHIARNCPAL</sequence>
<protein>
    <recommendedName>
        <fullName evidence="7">CID domain-containing protein</fullName>
    </recommendedName>
</protein>
<dbReference type="InterPro" id="IPR008942">
    <property type="entry name" value="ENTH_VHS"/>
</dbReference>
<dbReference type="InterPro" id="IPR006569">
    <property type="entry name" value="CID_dom"/>
</dbReference>
<dbReference type="Pfam" id="PF25127">
    <property type="entry name" value="DUF7819"/>
    <property type="match status" value="1"/>
</dbReference>
<dbReference type="SMART" id="SM00343">
    <property type="entry name" value="ZnF_C2HC"/>
    <property type="match status" value="1"/>
</dbReference>
<evidence type="ECO:0000313" key="5">
    <source>
        <dbReference type="EMBL" id="ORX53940.1"/>
    </source>
</evidence>
<keyword evidence="6" id="KW-1185">Reference proteome</keyword>
<evidence type="ECO:0008006" key="7">
    <source>
        <dbReference type="Google" id="ProtNLM"/>
    </source>
</evidence>
<dbReference type="Pfam" id="PF00098">
    <property type="entry name" value="zf-CCHC"/>
    <property type="match status" value="1"/>
</dbReference>
<dbReference type="Gene3D" id="4.10.60.10">
    <property type="entry name" value="Zinc finger, CCHC-type"/>
    <property type="match status" value="1"/>
</dbReference>
<evidence type="ECO:0000256" key="2">
    <source>
        <dbReference type="SAM" id="MobiDB-lite"/>
    </source>
</evidence>
<dbReference type="InterPro" id="IPR056721">
    <property type="entry name" value="DUF7819"/>
</dbReference>
<dbReference type="PROSITE" id="PS51391">
    <property type="entry name" value="CID"/>
    <property type="match status" value="1"/>
</dbReference>
<dbReference type="Gene3D" id="1.25.40.90">
    <property type="match status" value="1"/>
</dbReference>
<accession>A0A1X2GHH5</accession>
<feature type="compositionally biased region" description="Low complexity" evidence="2">
    <location>
        <begin position="280"/>
        <end position="299"/>
    </location>
</feature>
<keyword evidence="1" id="KW-0862">Zinc</keyword>
<dbReference type="InterPro" id="IPR036875">
    <property type="entry name" value="Znf_CCHC_sf"/>
</dbReference>
<evidence type="ECO:0000259" key="4">
    <source>
        <dbReference type="PROSITE" id="PS51391"/>
    </source>
</evidence>
<feature type="region of interest" description="Disordered" evidence="2">
    <location>
        <begin position="1"/>
        <end position="26"/>
    </location>
</feature>
<dbReference type="SUPFAM" id="SSF57756">
    <property type="entry name" value="Retrovirus zinc finger-like domains"/>
    <property type="match status" value="1"/>
</dbReference>
<dbReference type="AlphaFoldDB" id="A0A1X2GHH5"/>
<gene>
    <name evidence="5" type="ORF">DM01DRAFT_1335793</name>
</gene>
<dbReference type="GO" id="GO:0003676">
    <property type="term" value="F:nucleic acid binding"/>
    <property type="evidence" value="ECO:0007669"/>
    <property type="project" value="InterPro"/>
</dbReference>